<reference evidence="2" key="1">
    <citation type="journal article" date="2020" name="Nat. Commun.">
        <title>Large-scale genome sequencing of mycorrhizal fungi provides insights into the early evolution of symbiotic traits.</title>
        <authorList>
            <person name="Miyauchi S."/>
            <person name="Kiss E."/>
            <person name="Kuo A."/>
            <person name="Drula E."/>
            <person name="Kohler A."/>
            <person name="Sanchez-Garcia M."/>
            <person name="Morin E."/>
            <person name="Andreopoulos B."/>
            <person name="Barry K.W."/>
            <person name="Bonito G."/>
            <person name="Buee M."/>
            <person name="Carver A."/>
            <person name="Chen C."/>
            <person name="Cichocki N."/>
            <person name="Clum A."/>
            <person name="Culley D."/>
            <person name="Crous P.W."/>
            <person name="Fauchery L."/>
            <person name="Girlanda M."/>
            <person name="Hayes R.D."/>
            <person name="Keri Z."/>
            <person name="LaButti K."/>
            <person name="Lipzen A."/>
            <person name="Lombard V."/>
            <person name="Magnuson J."/>
            <person name="Maillard F."/>
            <person name="Murat C."/>
            <person name="Nolan M."/>
            <person name="Ohm R.A."/>
            <person name="Pangilinan J."/>
            <person name="Pereira M.F."/>
            <person name="Perotto S."/>
            <person name="Peter M."/>
            <person name="Pfister S."/>
            <person name="Riley R."/>
            <person name="Sitrit Y."/>
            <person name="Stielow J.B."/>
            <person name="Szollosi G."/>
            <person name="Zifcakova L."/>
            <person name="Stursova M."/>
            <person name="Spatafora J.W."/>
            <person name="Tedersoo L."/>
            <person name="Vaario L.M."/>
            <person name="Yamada A."/>
            <person name="Yan M."/>
            <person name="Wang P."/>
            <person name="Xu J."/>
            <person name="Bruns T."/>
            <person name="Baldrian P."/>
            <person name="Vilgalys R."/>
            <person name="Dunand C."/>
            <person name="Henrissat B."/>
            <person name="Grigoriev I.V."/>
            <person name="Hibbett D."/>
            <person name="Nagy L.G."/>
            <person name="Martin F.M."/>
        </authorList>
    </citation>
    <scope>NUCLEOTIDE SEQUENCE</scope>
    <source>
        <strain evidence="2">UP504</strain>
    </source>
</reference>
<evidence type="ECO:0000256" key="1">
    <source>
        <dbReference type="SAM" id="MobiDB-lite"/>
    </source>
</evidence>
<keyword evidence="3" id="KW-1185">Reference proteome</keyword>
<proteinExistence type="predicted"/>
<protein>
    <submittedName>
        <fullName evidence="2">Uncharacterized protein</fullName>
    </submittedName>
</protein>
<feature type="region of interest" description="Disordered" evidence="1">
    <location>
        <begin position="82"/>
        <end position="120"/>
    </location>
</feature>
<dbReference type="Proteomes" id="UP000886523">
    <property type="component" value="Unassembled WGS sequence"/>
</dbReference>
<evidence type="ECO:0000313" key="2">
    <source>
        <dbReference type="EMBL" id="KAF9516168.1"/>
    </source>
</evidence>
<dbReference type="AlphaFoldDB" id="A0A9P6B1W7"/>
<organism evidence="2 3">
    <name type="scientific">Hydnum rufescens UP504</name>
    <dbReference type="NCBI Taxonomy" id="1448309"/>
    <lineage>
        <taxon>Eukaryota</taxon>
        <taxon>Fungi</taxon>
        <taxon>Dikarya</taxon>
        <taxon>Basidiomycota</taxon>
        <taxon>Agaricomycotina</taxon>
        <taxon>Agaricomycetes</taxon>
        <taxon>Cantharellales</taxon>
        <taxon>Hydnaceae</taxon>
        <taxon>Hydnum</taxon>
    </lineage>
</organism>
<dbReference type="EMBL" id="MU128942">
    <property type="protein sequence ID" value="KAF9516168.1"/>
    <property type="molecule type" value="Genomic_DNA"/>
</dbReference>
<sequence length="120" mass="13234">MPAVTGVWSCLIWVAALLGGGNKLRERAQLNTRNCWHLSTFWILAIPGVELCSFSQLVTTTQQGSHPDKTQPHTCHCGHVVTRHSNNSPNEAPNGNRQMVTPDDMTDGNMPNAMHQMTTQ</sequence>
<gene>
    <name evidence="2" type="ORF">BS47DRAFT_1360469</name>
</gene>
<feature type="compositionally biased region" description="Polar residues" evidence="1">
    <location>
        <begin position="83"/>
        <end position="99"/>
    </location>
</feature>
<name>A0A9P6B1W7_9AGAM</name>
<evidence type="ECO:0000313" key="3">
    <source>
        <dbReference type="Proteomes" id="UP000886523"/>
    </source>
</evidence>
<accession>A0A9P6B1W7</accession>
<comment type="caution">
    <text evidence="2">The sequence shown here is derived from an EMBL/GenBank/DDBJ whole genome shotgun (WGS) entry which is preliminary data.</text>
</comment>